<comment type="subcellular location">
    <subcellularLocation>
        <location evidence="1">Membrane</location>
        <topology evidence="1">Multi-pass membrane protein</topology>
    </subcellularLocation>
</comment>
<feature type="transmembrane region" description="Helical" evidence="5">
    <location>
        <begin position="108"/>
        <end position="128"/>
    </location>
</feature>
<dbReference type="PANTHER" id="PTHR31310">
    <property type="match status" value="1"/>
</dbReference>
<evidence type="ECO:0000256" key="2">
    <source>
        <dbReference type="ARBA" id="ARBA00022692"/>
    </source>
</evidence>
<feature type="domain" description="Inositolphosphotransferase Aur1/Ipt1" evidence="6">
    <location>
        <begin position="143"/>
        <end position="340"/>
    </location>
</feature>
<dbReference type="InterPro" id="IPR026841">
    <property type="entry name" value="Aur1/Ipt1"/>
</dbReference>
<keyword evidence="3 5" id="KW-1133">Transmembrane helix</keyword>
<dbReference type="InterPro" id="IPR052185">
    <property type="entry name" value="IPC_Synthase-Related"/>
</dbReference>
<feature type="transmembrane region" description="Helical" evidence="5">
    <location>
        <begin position="309"/>
        <end position="326"/>
    </location>
</feature>
<proteinExistence type="predicted"/>
<comment type="caution">
    <text evidence="7">The sequence shown here is derived from an EMBL/GenBank/DDBJ whole genome shotgun (WGS) entry which is preliminary data.</text>
</comment>
<feature type="transmembrane region" description="Helical" evidence="5">
    <location>
        <begin position="205"/>
        <end position="227"/>
    </location>
</feature>
<evidence type="ECO:0000259" key="6">
    <source>
        <dbReference type="Pfam" id="PF14378"/>
    </source>
</evidence>
<evidence type="ECO:0000313" key="8">
    <source>
        <dbReference type="Proteomes" id="UP000537130"/>
    </source>
</evidence>
<dbReference type="GO" id="GO:0016020">
    <property type="term" value="C:membrane"/>
    <property type="evidence" value="ECO:0007669"/>
    <property type="project" value="UniProtKB-SubCell"/>
</dbReference>
<organism evidence="7 8">
    <name type="scientific">Litorivivens lipolytica</name>
    <dbReference type="NCBI Taxonomy" id="1524264"/>
    <lineage>
        <taxon>Bacteria</taxon>
        <taxon>Pseudomonadati</taxon>
        <taxon>Pseudomonadota</taxon>
        <taxon>Gammaproteobacteria</taxon>
        <taxon>Litorivivens</taxon>
    </lineage>
</organism>
<sequence>MDTSSQVRRRHRPGATLSGLASMRVELALGLITVVYTVCVFAVSSAVGLSEQVSLWLYSEAVFMVSFLVIFSAAILRVLYIMLALRPVRLTRFILADFRNFLCGEQRLLRALPVLLLFLVFISVFTSYKAMIPELQPFVWDETFIAWDRILHGGHDPWRLLQPLLGYPELSGALNVVYNAWFPAMFTVLYWQLFSLSRPQLRARFLLSFFLTWILLGSLVATLLSSAGPCFLEPLFGNNYYQPLMSYLQQAAQQAPVWALDTQAMLLRSHLGSESGLGAGISAMPSLHVATALLIALTCWGSGRWLRGFGLLFLLLILLGSVHLGWHYAVDGYLAIALTLPIWWGCGWLAQRLVPSSENFVQSSLKSHS</sequence>
<evidence type="ECO:0000256" key="3">
    <source>
        <dbReference type="ARBA" id="ARBA00022989"/>
    </source>
</evidence>
<feature type="transmembrane region" description="Helical" evidence="5">
    <location>
        <begin position="27"/>
        <end position="49"/>
    </location>
</feature>
<dbReference type="EMBL" id="JACHWY010000002">
    <property type="protein sequence ID" value="MBB3047652.1"/>
    <property type="molecule type" value="Genomic_DNA"/>
</dbReference>
<keyword evidence="4 5" id="KW-0472">Membrane</keyword>
<gene>
    <name evidence="7" type="ORF">FHR99_001918</name>
</gene>
<feature type="transmembrane region" description="Helical" evidence="5">
    <location>
        <begin position="173"/>
        <end position="193"/>
    </location>
</feature>
<evidence type="ECO:0000256" key="5">
    <source>
        <dbReference type="SAM" id="Phobius"/>
    </source>
</evidence>
<dbReference type="AlphaFoldDB" id="A0A7W4W6B8"/>
<evidence type="ECO:0000313" key="7">
    <source>
        <dbReference type="EMBL" id="MBB3047652.1"/>
    </source>
</evidence>
<keyword evidence="2 5" id="KW-0812">Transmembrane</keyword>
<feature type="transmembrane region" description="Helical" evidence="5">
    <location>
        <begin position="276"/>
        <end position="297"/>
    </location>
</feature>
<dbReference type="Proteomes" id="UP000537130">
    <property type="component" value="Unassembled WGS sequence"/>
</dbReference>
<reference evidence="7 8" key="1">
    <citation type="submission" date="2020-08" db="EMBL/GenBank/DDBJ databases">
        <title>Genomic Encyclopedia of Type Strains, Phase III (KMG-III): the genomes of soil and plant-associated and newly described type strains.</title>
        <authorList>
            <person name="Whitman W."/>
        </authorList>
    </citation>
    <scope>NUCLEOTIDE SEQUENCE [LARGE SCALE GENOMIC DNA]</scope>
    <source>
        <strain evidence="7 8">CECT 8654</strain>
    </source>
</reference>
<dbReference type="Pfam" id="PF14378">
    <property type="entry name" value="PAP2_3"/>
    <property type="match status" value="1"/>
</dbReference>
<evidence type="ECO:0000256" key="4">
    <source>
        <dbReference type="ARBA" id="ARBA00023136"/>
    </source>
</evidence>
<keyword evidence="8" id="KW-1185">Reference proteome</keyword>
<dbReference type="PANTHER" id="PTHR31310:SF7">
    <property type="entry name" value="PA-PHOSPHATASE RELATED-FAMILY PROTEIN DDB_G0268928"/>
    <property type="match status" value="1"/>
</dbReference>
<dbReference type="RefSeq" id="WP_183410422.1">
    <property type="nucleotide sequence ID" value="NZ_JACHWY010000002.1"/>
</dbReference>
<name>A0A7W4W6B8_9GAMM</name>
<evidence type="ECO:0000256" key="1">
    <source>
        <dbReference type="ARBA" id="ARBA00004141"/>
    </source>
</evidence>
<feature type="transmembrane region" description="Helical" evidence="5">
    <location>
        <begin position="61"/>
        <end position="85"/>
    </location>
</feature>
<accession>A0A7W4W6B8</accession>
<protein>
    <recommendedName>
        <fullName evidence="6">Inositolphosphotransferase Aur1/Ipt1 domain-containing protein</fullName>
    </recommendedName>
</protein>